<feature type="signal peptide" evidence="2">
    <location>
        <begin position="1"/>
        <end position="19"/>
    </location>
</feature>
<evidence type="ECO:0000313" key="5">
    <source>
        <dbReference type="Proteomes" id="UP000738431"/>
    </source>
</evidence>
<dbReference type="PANTHER" id="PTHR22901:SF0">
    <property type="entry name" value="SIALATE O-ACETYLESTERASE"/>
    <property type="match status" value="1"/>
</dbReference>
<dbReference type="Proteomes" id="UP000738431">
    <property type="component" value="Chromosome"/>
</dbReference>
<dbReference type="Gene3D" id="2.60.40.10">
    <property type="entry name" value="Immunoglobulins"/>
    <property type="match status" value="1"/>
</dbReference>
<evidence type="ECO:0000259" key="3">
    <source>
        <dbReference type="Pfam" id="PF03629"/>
    </source>
</evidence>
<accession>A0ABZ1C2D2</accession>
<feature type="domain" description="Sialate O-acetylesterase" evidence="3">
    <location>
        <begin position="265"/>
        <end position="380"/>
    </location>
</feature>
<feature type="chain" id="PRO_5046881810" evidence="2">
    <location>
        <begin position="20"/>
        <end position="490"/>
    </location>
</feature>
<protein>
    <submittedName>
        <fullName evidence="4">Sialate O-acetylesterase</fullName>
    </submittedName>
</protein>
<dbReference type="InterPro" id="IPR039329">
    <property type="entry name" value="SIAE"/>
</dbReference>
<dbReference type="PANTHER" id="PTHR22901">
    <property type="entry name" value="SIALATE O-ACETYLESTERASE"/>
    <property type="match status" value="1"/>
</dbReference>
<dbReference type="Gene3D" id="3.40.50.1110">
    <property type="entry name" value="SGNH hydrolase"/>
    <property type="match status" value="1"/>
</dbReference>
<organism evidence="4 5">
    <name type="scientific">Actomonas aquatica</name>
    <dbReference type="NCBI Taxonomy" id="2866162"/>
    <lineage>
        <taxon>Bacteria</taxon>
        <taxon>Pseudomonadati</taxon>
        <taxon>Verrucomicrobiota</taxon>
        <taxon>Opitutia</taxon>
        <taxon>Opitutales</taxon>
        <taxon>Opitutaceae</taxon>
        <taxon>Actomonas</taxon>
    </lineage>
</organism>
<dbReference type="Pfam" id="PF03629">
    <property type="entry name" value="SASA"/>
    <property type="match status" value="1"/>
</dbReference>
<evidence type="ECO:0000313" key="4">
    <source>
        <dbReference type="EMBL" id="WRQ85576.1"/>
    </source>
</evidence>
<sequence length="490" mass="52855">MKIPSAILVALSLTAVASADVVLAPLFTDHGVLQRDQAVPVWGTADAGEAVTVSFAGQSVSTTADEAGKWRVDLAAMPVNATGQTLTVNGHNTLTLTDILVGDVWLCGGQSNMEWPLRNTTDADTAIPSANFPLIRHIKIERRIARDPLTTATGSWTVCSPETVPHFTAVGYYFARQLHAELGVPIGLVNSNWGGTPAEAWLPPAALEDLDILLAATSHQAYSYTGIHANLVNYQEKLAAWEADPENVEKPSMPWRPGAENHSLVLNNGMIAPLAPYGLKGVIWYQGEANADQPETYRTLFGAVIESWRDQFEQPELPFYWVQLANWQPGGIGWAFLREAQTQTLELPHTGQVVINDVGDPDDIHPRNKTAVGDRLARVALRRLHGFDIEDTGPTFASAILRDATIELSFTHAAGLHTTDGAAPKGFQVAGADGVFHPATAALTPNGTIKVTSDAVSIAHFVRYAWDGHLEVNLVNGDDLPAAPFRTDRL</sequence>
<dbReference type="EMBL" id="CP139781">
    <property type="protein sequence ID" value="WRQ85576.1"/>
    <property type="molecule type" value="Genomic_DNA"/>
</dbReference>
<dbReference type="InterPro" id="IPR036514">
    <property type="entry name" value="SGNH_hydro_sf"/>
</dbReference>
<proteinExistence type="predicted"/>
<keyword evidence="5" id="KW-1185">Reference proteome</keyword>
<dbReference type="InterPro" id="IPR005181">
    <property type="entry name" value="SASA"/>
</dbReference>
<name>A0ABZ1C2D2_9BACT</name>
<dbReference type="SUPFAM" id="SSF52266">
    <property type="entry name" value="SGNH hydrolase"/>
    <property type="match status" value="1"/>
</dbReference>
<reference evidence="4 5" key="1">
    <citation type="submission" date="2023-12" db="EMBL/GenBank/DDBJ databases">
        <title>Description of an unclassified Opitutus bacterium of Verrucomicrobiota.</title>
        <authorList>
            <person name="Zhang D.-F."/>
        </authorList>
    </citation>
    <scope>NUCLEOTIDE SEQUENCE [LARGE SCALE GENOMIC DNA]</scope>
    <source>
        <strain evidence="4 5">WL0086</strain>
    </source>
</reference>
<keyword evidence="2" id="KW-0732">Signal</keyword>
<dbReference type="RefSeq" id="WP_221032881.1">
    <property type="nucleotide sequence ID" value="NZ_CP139781.1"/>
</dbReference>
<evidence type="ECO:0000256" key="1">
    <source>
        <dbReference type="ARBA" id="ARBA00022801"/>
    </source>
</evidence>
<keyword evidence="1" id="KW-0378">Hydrolase</keyword>
<gene>
    <name evidence="4" type="ORF">K1X11_012260</name>
</gene>
<dbReference type="InterPro" id="IPR013783">
    <property type="entry name" value="Ig-like_fold"/>
</dbReference>
<evidence type="ECO:0000256" key="2">
    <source>
        <dbReference type="SAM" id="SignalP"/>
    </source>
</evidence>